<comment type="caution">
    <text evidence="5">The sequence shown here is derived from an EMBL/GenBank/DDBJ whole genome shotgun (WGS) entry which is preliminary data.</text>
</comment>
<evidence type="ECO:0000259" key="4">
    <source>
        <dbReference type="PROSITE" id="PS51118"/>
    </source>
</evidence>
<organism evidence="5 6">
    <name type="scientific">Mucilaginibacter lappiensis</name>
    <dbReference type="NCBI Taxonomy" id="354630"/>
    <lineage>
        <taxon>Bacteria</taxon>
        <taxon>Pseudomonadati</taxon>
        <taxon>Bacteroidota</taxon>
        <taxon>Sphingobacteriia</taxon>
        <taxon>Sphingobacteriales</taxon>
        <taxon>Sphingobacteriaceae</taxon>
        <taxon>Mucilaginibacter</taxon>
    </lineage>
</organism>
<dbReference type="InterPro" id="IPR036388">
    <property type="entry name" value="WH-like_DNA-bd_sf"/>
</dbReference>
<dbReference type="InterPro" id="IPR036390">
    <property type="entry name" value="WH_DNA-bd_sf"/>
</dbReference>
<dbReference type="PROSITE" id="PS51118">
    <property type="entry name" value="HTH_HXLR"/>
    <property type="match status" value="1"/>
</dbReference>
<dbReference type="EMBL" id="JACHCA010000002">
    <property type="protein sequence ID" value="MBB6126768.1"/>
    <property type="molecule type" value="Genomic_DNA"/>
</dbReference>
<dbReference type="PANTHER" id="PTHR33204:SF29">
    <property type="entry name" value="TRANSCRIPTIONAL REGULATOR"/>
    <property type="match status" value="1"/>
</dbReference>
<dbReference type="RefSeq" id="WP_183585874.1">
    <property type="nucleotide sequence ID" value="NZ_JACHCA010000002.1"/>
</dbReference>
<evidence type="ECO:0000256" key="2">
    <source>
        <dbReference type="ARBA" id="ARBA00023125"/>
    </source>
</evidence>
<proteinExistence type="predicted"/>
<evidence type="ECO:0000256" key="3">
    <source>
        <dbReference type="ARBA" id="ARBA00023163"/>
    </source>
</evidence>
<dbReference type="Gene3D" id="1.10.10.10">
    <property type="entry name" value="Winged helix-like DNA-binding domain superfamily/Winged helix DNA-binding domain"/>
    <property type="match status" value="1"/>
</dbReference>
<dbReference type="GO" id="GO:0003677">
    <property type="term" value="F:DNA binding"/>
    <property type="evidence" value="ECO:0007669"/>
    <property type="project" value="UniProtKB-KW"/>
</dbReference>
<dbReference type="InterPro" id="IPR002577">
    <property type="entry name" value="HTH_HxlR"/>
</dbReference>
<keyword evidence="1" id="KW-0805">Transcription regulation</keyword>
<dbReference type="Pfam" id="PF01638">
    <property type="entry name" value="HxlR"/>
    <property type="match status" value="1"/>
</dbReference>
<feature type="domain" description="HTH hxlR-type" evidence="4">
    <location>
        <begin position="25"/>
        <end position="124"/>
    </location>
</feature>
<name>A0A841JDT1_9SPHI</name>
<keyword evidence="2 5" id="KW-0238">DNA-binding</keyword>
<accession>A0A841JDT1</accession>
<keyword evidence="3" id="KW-0804">Transcription</keyword>
<protein>
    <submittedName>
        <fullName evidence="5">DNA-binding HxlR family transcriptional regulator</fullName>
    </submittedName>
</protein>
<evidence type="ECO:0000313" key="6">
    <source>
        <dbReference type="Proteomes" id="UP000548326"/>
    </source>
</evidence>
<reference evidence="5 6" key="1">
    <citation type="submission" date="2020-08" db="EMBL/GenBank/DDBJ databases">
        <title>Genomic Encyclopedia of Type Strains, Phase IV (KMG-V): Genome sequencing to study the core and pangenomes of soil and plant-associated prokaryotes.</title>
        <authorList>
            <person name="Whitman W."/>
        </authorList>
    </citation>
    <scope>NUCLEOTIDE SEQUENCE [LARGE SCALE GENOMIC DNA]</scope>
    <source>
        <strain evidence="5 6">MP601</strain>
    </source>
</reference>
<dbReference type="AlphaFoldDB" id="A0A841JDT1"/>
<gene>
    <name evidence="5" type="ORF">HDF22_000873</name>
</gene>
<dbReference type="Proteomes" id="UP000548326">
    <property type="component" value="Unassembled WGS sequence"/>
</dbReference>
<evidence type="ECO:0000313" key="5">
    <source>
        <dbReference type="EMBL" id="MBB6126768.1"/>
    </source>
</evidence>
<dbReference type="SUPFAM" id="SSF46785">
    <property type="entry name" value="Winged helix' DNA-binding domain"/>
    <property type="match status" value="1"/>
</dbReference>
<dbReference type="PANTHER" id="PTHR33204">
    <property type="entry name" value="TRANSCRIPTIONAL REGULATOR, MARR FAMILY"/>
    <property type="match status" value="1"/>
</dbReference>
<evidence type="ECO:0000256" key="1">
    <source>
        <dbReference type="ARBA" id="ARBA00023015"/>
    </source>
</evidence>
<sequence length="127" mass="14646">MKNDTNDDDQLVIKTENGTFLEDNCPMTNALDIIGGKWKLMLLNKIREECPMRFGVLRKKMQYITQATLTAQLKELERDGILLRTAYAESPPRVEYKLTELGKTLIPIMDALCDWGNNYCQMKKSIK</sequence>